<accession>A0AAI8TYN4</accession>
<protein>
    <submittedName>
        <fullName evidence="1">Uncharacterized protein</fullName>
    </submittedName>
</protein>
<evidence type="ECO:0000313" key="1">
    <source>
        <dbReference type="EMBL" id="BDY31424.1"/>
    </source>
</evidence>
<dbReference type="RefSeq" id="WP_286211796.1">
    <property type="nucleotide sequence ID" value="NZ_AP027452.1"/>
</dbReference>
<reference evidence="1" key="1">
    <citation type="submission" date="2023-03" db="EMBL/GenBank/DDBJ databases">
        <title>Draft genome sequence of a Mycolicibacterium mageritense strain H4_3_1 isolated from a hybrid biological-inorganic system reactor.</title>
        <authorList>
            <person name="Feng X."/>
            <person name="Kazama D."/>
            <person name="Sato K."/>
            <person name="Kobayashi H."/>
        </authorList>
    </citation>
    <scope>NUCLEOTIDE SEQUENCE</scope>
    <source>
        <strain evidence="1">H4_3_1</strain>
    </source>
</reference>
<dbReference type="Proteomes" id="UP001241092">
    <property type="component" value="Chromosome"/>
</dbReference>
<evidence type="ECO:0000313" key="2">
    <source>
        <dbReference type="Proteomes" id="UP001241092"/>
    </source>
</evidence>
<proteinExistence type="predicted"/>
<organism evidence="1 2">
    <name type="scientific">Mycolicibacterium mageritense</name>
    <name type="common">Mycobacterium mageritense</name>
    <dbReference type="NCBI Taxonomy" id="53462"/>
    <lineage>
        <taxon>Bacteria</taxon>
        <taxon>Bacillati</taxon>
        <taxon>Actinomycetota</taxon>
        <taxon>Actinomycetes</taxon>
        <taxon>Mycobacteriales</taxon>
        <taxon>Mycobacteriaceae</taxon>
        <taxon>Mycolicibacterium</taxon>
    </lineage>
</organism>
<gene>
    <name evidence="1" type="ORF">hbim_05376</name>
</gene>
<dbReference type="AlphaFoldDB" id="A0AAI8TYN4"/>
<dbReference type="EMBL" id="AP027452">
    <property type="protein sequence ID" value="BDY31424.1"/>
    <property type="molecule type" value="Genomic_DNA"/>
</dbReference>
<sequence length="45" mass="4393">MPGAFGVSGGGDVLVNVTTVTEDRSVVAHPATGTADARVAGEAHD</sequence>
<name>A0AAI8TYN4_MYCME</name>